<gene>
    <name evidence="6" type="ORF">E7156_02035</name>
</gene>
<proteinExistence type="predicted"/>
<dbReference type="GO" id="GO:0006508">
    <property type="term" value="P:proteolysis"/>
    <property type="evidence" value="ECO:0007669"/>
    <property type="project" value="UniProtKB-KW"/>
</dbReference>
<dbReference type="PANTHER" id="PTHR11638">
    <property type="entry name" value="ATP-DEPENDENT CLP PROTEASE"/>
    <property type="match status" value="1"/>
</dbReference>
<keyword evidence="6" id="KW-0645">Protease</keyword>
<sequence>MLYVYDKENPTSFFKKFPNFKKIESSFLLSSDGINLTSLESRNSVENIIIDISLIMNPKYYNVSHIPKLYSTIKNYFSEAIFCINSVKYEEVIREIPLIFEQEEIEFECSLNRENKAQSINESEENIDRKEKDIGESLENVFENIIGHNQFKNEFMRKYLNFQMLQKLSVRKIFSVFLIGESGIGKTEFAKVLSKELYPNEELIKINFGNYSTEGVLNSLIGSPLGYIGSDEGGELITKLQNSRSKIILIDEFEKATHSVFNFFYELLEDGRFTDRHGKSHDLTGYTIIFTSNMTADYYLKHIPGSLHSRFDLLSEFKIPSRDLKIDFIHEQSQKLVEKINGTFKTSYSIDDVTWEKLNGLAEQNNLRSIAKQLQDLIVESYRLEPKDFNN</sequence>
<dbReference type="GO" id="GO:0005524">
    <property type="term" value="F:ATP binding"/>
    <property type="evidence" value="ECO:0007669"/>
    <property type="project" value="UniProtKB-KW"/>
</dbReference>
<dbReference type="InterPro" id="IPR003959">
    <property type="entry name" value="ATPase_AAA_core"/>
</dbReference>
<evidence type="ECO:0000256" key="4">
    <source>
        <dbReference type="SAM" id="Coils"/>
    </source>
</evidence>
<dbReference type="Gene3D" id="3.40.50.300">
    <property type="entry name" value="P-loop containing nucleotide triphosphate hydrolases"/>
    <property type="match status" value="1"/>
</dbReference>
<name>A0A927XIP4_9STRE</name>
<feature type="coiled-coil region" evidence="4">
    <location>
        <begin position="113"/>
        <end position="140"/>
    </location>
</feature>
<dbReference type="GO" id="GO:0005737">
    <property type="term" value="C:cytoplasm"/>
    <property type="evidence" value="ECO:0007669"/>
    <property type="project" value="TreeGrafter"/>
</dbReference>
<evidence type="ECO:0000256" key="3">
    <source>
        <dbReference type="ARBA" id="ARBA00025613"/>
    </source>
</evidence>
<organism evidence="6 7">
    <name type="scientific">Streptococcus gallolyticus</name>
    <dbReference type="NCBI Taxonomy" id="315405"/>
    <lineage>
        <taxon>Bacteria</taxon>
        <taxon>Bacillati</taxon>
        <taxon>Bacillota</taxon>
        <taxon>Bacilli</taxon>
        <taxon>Lactobacillales</taxon>
        <taxon>Streptococcaceae</taxon>
        <taxon>Streptococcus</taxon>
    </lineage>
</organism>
<dbReference type="InterPro" id="IPR003593">
    <property type="entry name" value="AAA+_ATPase"/>
</dbReference>
<dbReference type="AlphaFoldDB" id="A0A927XIP4"/>
<dbReference type="SMART" id="SM00382">
    <property type="entry name" value="AAA"/>
    <property type="match status" value="1"/>
</dbReference>
<dbReference type="EMBL" id="SVAF01000004">
    <property type="protein sequence ID" value="MBE6164099.1"/>
    <property type="molecule type" value="Genomic_DNA"/>
</dbReference>
<dbReference type="InterPro" id="IPR050130">
    <property type="entry name" value="ClpA_ClpB"/>
</dbReference>
<dbReference type="Proteomes" id="UP000700800">
    <property type="component" value="Unassembled WGS sequence"/>
</dbReference>
<accession>A0A927XIP4</accession>
<comment type="caution">
    <text evidence="6">The sequence shown here is derived from an EMBL/GenBank/DDBJ whole genome shotgun (WGS) entry which is preliminary data.</text>
</comment>
<comment type="function">
    <text evidence="3">Part of a stress-induced multi-chaperone system, it is involved in the recovery of the cell from heat-induced damage, in cooperation with DnaK, DnaJ and GrpE. Acts before DnaK, in the processing of protein aggregates. Protein binding stimulates the ATPase activity; ATP hydrolysis unfolds the denatured protein aggregates, which probably helps expose new hydrophobic binding sites on the surface of ClpB-bound aggregates, contributing to the solubilization and refolding of denatured protein aggregates by DnaK.</text>
</comment>
<reference evidence="6" key="1">
    <citation type="submission" date="2019-04" db="EMBL/GenBank/DDBJ databases">
        <title>Evolution of Biomass-Degrading Anaerobic Consortia Revealed by Metagenomics.</title>
        <authorList>
            <person name="Peng X."/>
        </authorList>
    </citation>
    <scope>NUCLEOTIDE SEQUENCE</scope>
    <source>
        <strain evidence="6">SIG195</strain>
    </source>
</reference>
<dbReference type="SUPFAM" id="SSF52540">
    <property type="entry name" value="P-loop containing nucleoside triphosphate hydrolases"/>
    <property type="match status" value="1"/>
</dbReference>
<dbReference type="GO" id="GO:0034605">
    <property type="term" value="P:cellular response to heat"/>
    <property type="evidence" value="ECO:0007669"/>
    <property type="project" value="TreeGrafter"/>
</dbReference>
<dbReference type="GO" id="GO:0008233">
    <property type="term" value="F:peptidase activity"/>
    <property type="evidence" value="ECO:0007669"/>
    <property type="project" value="UniProtKB-KW"/>
</dbReference>
<protein>
    <submittedName>
        <fullName evidence="6">ATP-dependent Clp protease ATP-binding subunit</fullName>
    </submittedName>
</protein>
<dbReference type="InterPro" id="IPR001270">
    <property type="entry name" value="ClpA/B"/>
</dbReference>
<evidence type="ECO:0000313" key="6">
    <source>
        <dbReference type="EMBL" id="MBE6164099.1"/>
    </source>
</evidence>
<keyword evidence="4" id="KW-0175">Coiled coil</keyword>
<dbReference type="PANTHER" id="PTHR11638:SF18">
    <property type="entry name" value="HEAT SHOCK PROTEIN 104"/>
    <property type="match status" value="1"/>
</dbReference>
<keyword evidence="1" id="KW-0547">Nucleotide-binding</keyword>
<dbReference type="GO" id="GO:0016887">
    <property type="term" value="F:ATP hydrolysis activity"/>
    <property type="evidence" value="ECO:0007669"/>
    <property type="project" value="InterPro"/>
</dbReference>
<feature type="domain" description="AAA+ ATPase" evidence="5">
    <location>
        <begin position="172"/>
        <end position="321"/>
    </location>
</feature>
<dbReference type="Pfam" id="PF07724">
    <property type="entry name" value="AAA_2"/>
    <property type="match status" value="1"/>
</dbReference>
<dbReference type="InterPro" id="IPR027417">
    <property type="entry name" value="P-loop_NTPase"/>
</dbReference>
<evidence type="ECO:0000256" key="2">
    <source>
        <dbReference type="ARBA" id="ARBA00022840"/>
    </source>
</evidence>
<keyword evidence="6" id="KW-0378">Hydrolase</keyword>
<dbReference type="PRINTS" id="PR00300">
    <property type="entry name" value="CLPPROTEASEA"/>
</dbReference>
<evidence type="ECO:0000256" key="1">
    <source>
        <dbReference type="ARBA" id="ARBA00022741"/>
    </source>
</evidence>
<evidence type="ECO:0000259" key="5">
    <source>
        <dbReference type="SMART" id="SM00382"/>
    </source>
</evidence>
<keyword evidence="2 6" id="KW-0067">ATP-binding</keyword>
<evidence type="ECO:0000313" key="7">
    <source>
        <dbReference type="Proteomes" id="UP000700800"/>
    </source>
</evidence>